<feature type="compositionally biased region" description="Basic residues" evidence="1">
    <location>
        <begin position="206"/>
        <end position="220"/>
    </location>
</feature>
<evidence type="ECO:0000256" key="1">
    <source>
        <dbReference type="SAM" id="MobiDB-lite"/>
    </source>
</evidence>
<dbReference type="Proteomes" id="UP000011115">
    <property type="component" value="Unassembled WGS sequence"/>
</dbReference>
<dbReference type="InParanoid" id="M1E0P1"/>
<feature type="region of interest" description="Disordered" evidence="1">
    <location>
        <begin position="117"/>
        <end position="152"/>
    </location>
</feature>
<dbReference type="EnsemblPlants" id="PGSC0003DMT400097463">
    <property type="protein sequence ID" value="PGSC0003DMT400097463"/>
    <property type="gene ID" value="PGSC0003DMG400047034"/>
</dbReference>
<dbReference type="AlphaFoldDB" id="M1E0P1"/>
<dbReference type="HOGENOM" id="CLU_1121698_0_0_1"/>
<proteinExistence type="predicted"/>
<feature type="region of interest" description="Disordered" evidence="1">
    <location>
        <begin position="200"/>
        <end position="222"/>
    </location>
</feature>
<reference evidence="2" key="2">
    <citation type="submission" date="2015-06" db="UniProtKB">
        <authorList>
            <consortium name="EnsemblPlants"/>
        </authorList>
    </citation>
    <scope>IDENTIFICATION</scope>
    <source>
        <strain evidence="2">DM1-3 516 R44</strain>
    </source>
</reference>
<feature type="compositionally biased region" description="Polar residues" evidence="1">
    <location>
        <begin position="134"/>
        <end position="149"/>
    </location>
</feature>
<dbReference type="Gramene" id="PGSC0003DMT400097463">
    <property type="protein sequence ID" value="PGSC0003DMT400097463"/>
    <property type="gene ID" value="PGSC0003DMG400047034"/>
</dbReference>
<evidence type="ECO:0000313" key="2">
    <source>
        <dbReference type="EnsemblPlants" id="PGSC0003DMT400097463"/>
    </source>
</evidence>
<evidence type="ECO:0000313" key="3">
    <source>
        <dbReference type="Proteomes" id="UP000011115"/>
    </source>
</evidence>
<sequence length="248" mass="28276">MGRLILRIQKRKERRNKDGTKTFNFRDTSTRLENQKLMVSAHSLILEMDNNFSSVKRLVADTVGEEMKEERAEMDTKNPQEAEMDKKNLQEAEIDMNFSFSRKGMVTEKVDEKIKEEGANVDTNNPAEEEHSGNHSPQLRNEPQATLDSFSPFLRLKTKNKRNESGKGRIKFLRFQAYFEMINTRYNGVRPMAPVNAPAEESAVRGRGRGRGRGRARGRGRGSVALARDEILVGNAPQNEAPPVIMRR</sequence>
<name>M1E0P1_SOLTU</name>
<dbReference type="PaxDb" id="4113-PGSC0003DMT400097463"/>
<reference evidence="3" key="1">
    <citation type="journal article" date="2011" name="Nature">
        <title>Genome sequence and analysis of the tuber crop potato.</title>
        <authorList>
            <consortium name="The Potato Genome Sequencing Consortium"/>
        </authorList>
    </citation>
    <scope>NUCLEOTIDE SEQUENCE [LARGE SCALE GENOMIC DNA]</scope>
    <source>
        <strain evidence="3">cv. DM1-3 516 R44</strain>
    </source>
</reference>
<protein>
    <submittedName>
        <fullName evidence="2">Uncharacterized protein</fullName>
    </submittedName>
</protein>
<keyword evidence="3" id="KW-1185">Reference proteome</keyword>
<organism evidence="2 3">
    <name type="scientific">Solanum tuberosum</name>
    <name type="common">Potato</name>
    <dbReference type="NCBI Taxonomy" id="4113"/>
    <lineage>
        <taxon>Eukaryota</taxon>
        <taxon>Viridiplantae</taxon>
        <taxon>Streptophyta</taxon>
        <taxon>Embryophyta</taxon>
        <taxon>Tracheophyta</taxon>
        <taxon>Spermatophyta</taxon>
        <taxon>Magnoliopsida</taxon>
        <taxon>eudicotyledons</taxon>
        <taxon>Gunneridae</taxon>
        <taxon>Pentapetalae</taxon>
        <taxon>asterids</taxon>
        <taxon>lamiids</taxon>
        <taxon>Solanales</taxon>
        <taxon>Solanaceae</taxon>
        <taxon>Solanoideae</taxon>
        <taxon>Solaneae</taxon>
        <taxon>Solanum</taxon>
    </lineage>
</organism>
<accession>M1E0P1</accession>